<evidence type="ECO:0000313" key="2">
    <source>
        <dbReference type="EMBL" id="OJT12103.1"/>
    </source>
</evidence>
<comment type="caution">
    <text evidence="2">The sequence shown here is derived from an EMBL/GenBank/DDBJ whole genome shotgun (WGS) entry which is preliminary data.</text>
</comment>
<keyword evidence="3" id="KW-1185">Reference proteome</keyword>
<sequence length="97" mass="10031">MAKSKPQPADVAPGGTWYEAAARTQTAHRPRADTIAMRAVEMRADVTVAQSGAQIFMSCGPRSARALMSTGGAAIKATSRSSTGEGRCGQLTRHAAA</sequence>
<dbReference type="Proteomes" id="UP000184267">
    <property type="component" value="Unassembled WGS sequence"/>
</dbReference>
<dbReference type="EMBL" id="MNAD01000521">
    <property type="protein sequence ID" value="OJT12103.1"/>
    <property type="molecule type" value="Genomic_DNA"/>
</dbReference>
<protein>
    <submittedName>
        <fullName evidence="2">Uncharacterized protein</fullName>
    </submittedName>
</protein>
<gene>
    <name evidence="2" type="ORF">TRAPUB_11328</name>
</gene>
<accession>A0A1M2VX01</accession>
<evidence type="ECO:0000256" key="1">
    <source>
        <dbReference type="SAM" id="MobiDB-lite"/>
    </source>
</evidence>
<dbReference type="AlphaFoldDB" id="A0A1M2VX01"/>
<evidence type="ECO:0000313" key="3">
    <source>
        <dbReference type="Proteomes" id="UP000184267"/>
    </source>
</evidence>
<reference evidence="2 3" key="1">
    <citation type="submission" date="2016-10" db="EMBL/GenBank/DDBJ databases">
        <title>Genome sequence of the basidiomycete white-rot fungus Trametes pubescens.</title>
        <authorList>
            <person name="Makela M.R."/>
            <person name="Granchi Z."/>
            <person name="Peng M."/>
            <person name="De Vries R.P."/>
            <person name="Grigoriev I."/>
            <person name="Riley R."/>
            <person name="Hilden K."/>
        </authorList>
    </citation>
    <scope>NUCLEOTIDE SEQUENCE [LARGE SCALE GENOMIC DNA]</scope>
    <source>
        <strain evidence="2 3">FBCC735</strain>
    </source>
</reference>
<name>A0A1M2VX01_TRAPU</name>
<feature type="region of interest" description="Disordered" evidence="1">
    <location>
        <begin position="77"/>
        <end position="97"/>
    </location>
</feature>
<organism evidence="2 3">
    <name type="scientific">Trametes pubescens</name>
    <name type="common">White-rot fungus</name>
    <dbReference type="NCBI Taxonomy" id="154538"/>
    <lineage>
        <taxon>Eukaryota</taxon>
        <taxon>Fungi</taxon>
        <taxon>Dikarya</taxon>
        <taxon>Basidiomycota</taxon>
        <taxon>Agaricomycotina</taxon>
        <taxon>Agaricomycetes</taxon>
        <taxon>Polyporales</taxon>
        <taxon>Polyporaceae</taxon>
        <taxon>Trametes</taxon>
    </lineage>
</organism>
<proteinExistence type="predicted"/>